<dbReference type="Gene3D" id="3.40.50.880">
    <property type="match status" value="1"/>
</dbReference>
<organism evidence="3 4">
    <name type="scientific">Aphanomyces euteiches</name>
    <dbReference type="NCBI Taxonomy" id="100861"/>
    <lineage>
        <taxon>Eukaryota</taxon>
        <taxon>Sar</taxon>
        <taxon>Stramenopiles</taxon>
        <taxon>Oomycota</taxon>
        <taxon>Saprolegniomycetes</taxon>
        <taxon>Saprolegniales</taxon>
        <taxon>Verrucalvaceae</taxon>
        <taxon>Aphanomyces</taxon>
    </lineage>
</organism>
<feature type="domain" description="GP-PDE" evidence="2">
    <location>
        <begin position="493"/>
        <end position="810"/>
    </location>
</feature>
<dbReference type="GO" id="GO:0008081">
    <property type="term" value="F:phosphoric diester hydrolase activity"/>
    <property type="evidence" value="ECO:0007669"/>
    <property type="project" value="InterPro"/>
</dbReference>
<feature type="compositionally biased region" description="Basic residues" evidence="1">
    <location>
        <begin position="981"/>
        <end position="994"/>
    </location>
</feature>
<dbReference type="PROSITE" id="PS51704">
    <property type="entry name" value="GP_PDE"/>
    <property type="match status" value="1"/>
</dbReference>
<feature type="region of interest" description="Disordered" evidence="1">
    <location>
        <begin position="109"/>
        <end position="134"/>
    </location>
</feature>
<sequence>MDETLALASVGITHLGNSRHNETLADDFHGLHTKRADSRTKLKARATEIQAKWLNVRFRTLSLVPTLELPDFIFHENYDVDVLPSSAPDSAGLAKEIAAYRNELDRRLNESRKQERLQATESTQHQQSSEARRKRELYAQQKRFEQAQHRWNSLSKKMLQHQRRMRRAAVKLAYARDEYAQDYEDIRSMFSKRRKLLRPFLLKYIATLLNQATLRATWASQMQPKQQLVLSATPATCRVVRLAMLVCPNPFGINYAHLYQRFFAKHTGDCNVVIEWTVFDIAAMEFPSRAAQRCADGFFIGGPPNVTEAPDHARRSSQWYPSLLALVRELVSQGQIVGALGQGHLILAEALGGRIETRPLWQRAHNVIEEKVLVQGRPQTRVRVVHSLHGEYVASLDHALVRSTLSLPVPGTMHSFVSSFKTPTLRLLSLDGYPECGNLIFTLLRMFHQENVPSESGSSSLALDWVSAAPSVARQFIQLFESTSYQSNGDLPPLLHDGRTSPVDFFAMKASTPHTDFISDTEEFVTFAAHEHATAIVLGVSLSNDGYPIVFPHCALSDLTDVREVLPSSSERENICIQHLDLLQLKTLTILHSYQRRHVIKSPRKVPGSKSSSAHNRLLTLVEVLHTVNALNHGGSSMRVVVKFPQEELEMVSHLDMERYWAALIGALNATTEIEVTVVSFDAMLLRVLRSMRPTWEFILAIPLNRNPQDGFFVRHQAKAVARVADGILLFMAHALMCGYPCSDRIQPVAVAGLYREAGLRVYVDANDSQSVCVLQEAQEKSPVRDQLALLLLGVDGVFTSNPHPVQDAWKFFQEKHAIVEEVRQAICNYGCTMAAQMEADMHKHDQVYHHYAHHYYKEPQELHNQERDNPIGDDVLQLIARLGQVDIATEAARQIQAHDRYHCKPIAVDDEQSSRRENIRMAVKAPILDKVRWVKREAPPKGKRSRGFAFRSPLAPAQDWRDGNAVLSVHHSPMPPTARPSRRGRGHAHRTIKAHPTSPSTTSSDENESRRVVFHSISLPACT</sequence>
<accession>A0A6G0WJN3</accession>
<evidence type="ECO:0000313" key="4">
    <source>
        <dbReference type="Proteomes" id="UP000481153"/>
    </source>
</evidence>
<reference evidence="3 4" key="1">
    <citation type="submission" date="2019-07" db="EMBL/GenBank/DDBJ databases">
        <title>Genomics analysis of Aphanomyces spp. identifies a new class of oomycete effector associated with host adaptation.</title>
        <authorList>
            <person name="Gaulin E."/>
        </authorList>
    </citation>
    <scope>NUCLEOTIDE SEQUENCE [LARGE SCALE GENOMIC DNA]</scope>
    <source>
        <strain evidence="3 4">ATCC 201684</strain>
    </source>
</reference>
<protein>
    <recommendedName>
        <fullName evidence="2">GP-PDE domain-containing protein</fullName>
    </recommendedName>
</protein>
<dbReference type="InterPro" id="IPR029062">
    <property type="entry name" value="Class_I_gatase-like"/>
</dbReference>
<keyword evidence="4" id="KW-1185">Reference proteome</keyword>
<evidence type="ECO:0000256" key="1">
    <source>
        <dbReference type="SAM" id="MobiDB-lite"/>
    </source>
</evidence>
<gene>
    <name evidence="3" type="ORF">Ae201684_014483</name>
</gene>
<dbReference type="SUPFAM" id="SSF51695">
    <property type="entry name" value="PLC-like phosphodiesterases"/>
    <property type="match status" value="1"/>
</dbReference>
<evidence type="ECO:0000259" key="2">
    <source>
        <dbReference type="PROSITE" id="PS51704"/>
    </source>
</evidence>
<dbReference type="InterPro" id="IPR030395">
    <property type="entry name" value="GP_PDE_dom"/>
</dbReference>
<dbReference type="SUPFAM" id="SSF52317">
    <property type="entry name" value="Class I glutamine amidotransferase-like"/>
    <property type="match status" value="1"/>
</dbReference>
<name>A0A6G0WJN3_9STRA</name>
<feature type="compositionally biased region" description="Polar residues" evidence="1">
    <location>
        <begin position="119"/>
        <end position="129"/>
    </location>
</feature>
<comment type="caution">
    <text evidence="3">The sequence shown here is derived from an EMBL/GenBank/DDBJ whole genome shotgun (WGS) entry which is preliminary data.</text>
</comment>
<evidence type="ECO:0000313" key="3">
    <source>
        <dbReference type="EMBL" id="KAF0727461.1"/>
    </source>
</evidence>
<dbReference type="VEuPathDB" id="FungiDB:AeMF1_021646"/>
<feature type="compositionally biased region" description="Basic and acidic residues" evidence="1">
    <location>
        <begin position="109"/>
        <end position="118"/>
    </location>
</feature>
<dbReference type="GO" id="GO:0006629">
    <property type="term" value="P:lipid metabolic process"/>
    <property type="evidence" value="ECO:0007669"/>
    <property type="project" value="InterPro"/>
</dbReference>
<feature type="region of interest" description="Disordered" evidence="1">
    <location>
        <begin position="968"/>
        <end position="1013"/>
    </location>
</feature>
<dbReference type="AlphaFoldDB" id="A0A6G0WJN3"/>
<dbReference type="Proteomes" id="UP000481153">
    <property type="component" value="Unassembled WGS sequence"/>
</dbReference>
<dbReference type="Gene3D" id="3.20.20.190">
    <property type="entry name" value="Phosphatidylinositol (PI) phosphodiesterase"/>
    <property type="match status" value="1"/>
</dbReference>
<proteinExistence type="predicted"/>
<dbReference type="InterPro" id="IPR017946">
    <property type="entry name" value="PLC-like_Pdiesterase_TIM-brl"/>
</dbReference>
<dbReference type="EMBL" id="VJMJ01000194">
    <property type="protein sequence ID" value="KAF0727461.1"/>
    <property type="molecule type" value="Genomic_DNA"/>
</dbReference>